<keyword evidence="1" id="KW-1133">Transmembrane helix</keyword>
<dbReference type="Proteomes" id="UP000265566">
    <property type="component" value="Chromosome 2"/>
</dbReference>
<dbReference type="Gramene" id="rna12037">
    <property type="protein sequence ID" value="RHN75787.1"/>
    <property type="gene ID" value="gene12037"/>
</dbReference>
<protein>
    <recommendedName>
        <fullName evidence="4">Transmembrane protein</fullName>
    </recommendedName>
</protein>
<evidence type="ECO:0000256" key="1">
    <source>
        <dbReference type="SAM" id="Phobius"/>
    </source>
</evidence>
<gene>
    <name evidence="2" type="ORF">MtrunA17_Chr2g0325041</name>
</gene>
<name>A0A396JL38_MEDTR</name>
<keyword evidence="1" id="KW-0812">Transmembrane</keyword>
<evidence type="ECO:0000313" key="2">
    <source>
        <dbReference type="EMBL" id="RHN75787.1"/>
    </source>
</evidence>
<accession>A0A396JL38</accession>
<dbReference type="AlphaFoldDB" id="A0A396JL38"/>
<comment type="caution">
    <text evidence="2">The sequence shown here is derived from an EMBL/GenBank/DDBJ whole genome shotgun (WGS) entry which is preliminary data.</text>
</comment>
<keyword evidence="1" id="KW-0472">Membrane</keyword>
<dbReference type="EMBL" id="PSQE01000002">
    <property type="protein sequence ID" value="RHN75787.1"/>
    <property type="molecule type" value="Genomic_DNA"/>
</dbReference>
<organism evidence="2 3">
    <name type="scientific">Medicago truncatula</name>
    <name type="common">Barrel medic</name>
    <name type="synonym">Medicago tribuloides</name>
    <dbReference type="NCBI Taxonomy" id="3880"/>
    <lineage>
        <taxon>Eukaryota</taxon>
        <taxon>Viridiplantae</taxon>
        <taxon>Streptophyta</taxon>
        <taxon>Embryophyta</taxon>
        <taxon>Tracheophyta</taxon>
        <taxon>Spermatophyta</taxon>
        <taxon>Magnoliopsida</taxon>
        <taxon>eudicotyledons</taxon>
        <taxon>Gunneridae</taxon>
        <taxon>Pentapetalae</taxon>
        <taxon>rosids</taxon>
        <taxon>fabids</taxon>
        <taxon>Fabales</taxon>
        <taxon>Fabaceae</taxon>
        <taxon>Papilionoideae</taxon>
        <taxon>50 kb inversion clade</taxon>
        <taxon>NPAAA clade</taxon>
        <taxon>Hologalegina</taxon>
        <taxon>IRL clade</taxon>
        <taxon>Trifolieae</taxon>
        <taxon>Medicago</taxon>
    </lineage>
</organism>
<proteinExistence type="predicted"/>
<sequence length="102" mass="12285">MSVQNSYLYISFVPLELTSIFTRWHLKSLKMKHDLKTDSQHLTLRFVTKFVMIRKMIWFLFTTDDNSVESTHVHILNTLLNFFYCIFFLSGMPLYIEHVLFD</sequence>
<evidence type="ECO:0008006" key="4">
    <source>
        <dbReference type="Google" id="ProtNLM"/>
    </source>
</evidence>
<feature type="transmembrane region" description="Helical" evidence="1">
    <location>
        <begin position="75"/>
        <end position="96"/>
    </location>
</feature>
<evidence type="ECO:0000313" key="3">
    <source>
        <dbReference type="Proteomes" id="UP000265566"/>
    </source>
</evidence>
<reference evidence="3" key="1">
    <citation type="journal article" date="2018" name="Nat. Plants">
        <title>Whole-genome landscape of Medicago truncatula symbiotic genes.</title>
        <authorList>
            <person name="Pecrix Y."/>
            <person name="Staton S.E."/>
            <person name="Sallet E."/>
            <person name="Lelandais-Briere C."/>
            <person name="Moreau S."/>
            <person name="Carrere S."/>
            <person name="Blein T."/>
            <person name="Jardinaud M.F."/>
            <person name="Latrasse D."/>
            <person name="Zouine M."/>
            <person name="Zahm M."/>
            <person name="Kreplak J."/>
            <person name="Mayjonade B."/>
            <person name="Satge C."/>
            <person name="Perez M."/>
            <person name="Cauet S."/>
            <person name="Marande W."/>
            <person name="Chantry-Darmon C."/>
            <person name="Lopez-Roques C."/>
            <person name="Bouchez O."/>
            <person name="Berard A."/>
            <person name="Debelle F."/>
            <person name="Munos S."/>
            <person name="Bendahmane A."/>
            <person name="Berges H."/>
            <person name="Niebel A."/>
            <person name="Buitink J."/>
            <person name="Frugier F."/>
            <person name="Benhamed M."/>
            <person name="Crespi M."/>
            <person name="Gouzy J."/>
            <person name="Gamas P."/>
        </authorList>
    </citation>
    <scope>NUCLEOTIDE SEQUENCE [LARGE SCALE GENOMIC DNA]</scope>
    <source>
        <strain evidence="3">cv. Jemalong A17</strain>
    </source>
</reference>